<organism evidence="1 2">
    <name type="scientific">Tsukamurella strandjordii</name>
    <dbReference type="NCBI Taxonomy" id="147577"/>
    <lineage>
        <taxon>Bacteria</taxon>
        <taxon>Bacillati</taxon>
        <taxon>Actinomycetota</taxon>
        <taxon>Actinomycetes</taxon>
        <taxon>Mycobacteriales</taxon>
        <taxon>Tsukamurellaceae</taxon>
        <taxon>Tsukamurella</taxon>
    </lineage>
</organism>
<dbReference type="EMBL" id="JAUTIX010000009">
    <property type="protein sequence ID" value="MDP0400441.1"/>
    <property type="molecule type" value="Genomic_DNA"/>
</dbReference>
<keyword evidence="2" id="KW-1185">Reference proteome</keyword>
<accession>A0AA90NDQ1</accession>
<comment type="caution">
    <text evidence="1">The sequence shown here is derived from an EMBL/GenBank/DDBJ whole genome shotgun (WGS) entry which is preliminary data.</text>
</comment>
<proteinExistence type="predicted"/>
<reference evidence="1" key="1">
    <citation type="submission" date="2023-08" db="EMBL/GenBank/DDBJ databases">
        <title>The draft genome of Tsukamurella strandjordii strain 050030.</title>
        <authorList>
            <person name="Zhao F."/>
            <person name="Feng Y."/>
            <person name="Zong Z."/>
        </authorList>
    </citation>
    <scope>NUCLEOTIDE SEQUENCE</scope>
    <source>
        <strain evidence="1">050030</strain>
    </source>
</reference>
<name>A0AA90NDQ1_9ACTN</name>
<evidence type="ECO:0000313" key="1">
    <source>
        <dbReference type="EMBL" id="MDP0400441.1"/>
    </source>
</evidence>
<dbReference type="AlphaFoldDB" id="A0AA90NDQ1"/>
<dbReference type="Proteomes" id="UP001178281">
    <property type="component" value="Unassembled WGS sequence"/>
</dbReference>
<dbReference type="RefSeq" id="WP_305112830.1">
    <property type="nucleotide sequence ID" value="NZ_JAUTIX010000009.1"/>
</dbReference>
<evidence type="ECO:0000313" key="2">
    <source>
        <dbReference type="Proteomes" id="UP001178281"/>
    </source>
</evidence>
<gene>
    <name evidence="1" type="ORF">Q7X28_21185</name>
</gene>
<protein>
    <submittedName>
        <fullName evidence="1">Uncharacterized protein</fullName>
    </submittedName>
</protein>
<sequence>MGVPWSAIDRGTRLFWRTVGRRIDPDGAQSWLAAPSNPVGAGGDAWLEQWERAGRVGAGTADDGLIPDIGALDGPDFRSADLHPLVRDFYEHTGAYRMDVWSQWTALFAPGGEAVARLFGRRVEQLALPVQPLAVSRGMTSRVRPVLDAEGERAGTAWLRTLGADGSSVYSGYYRVGGTPRDPQPHVHVSFPLEEGNVQVFLAPRAERDGALTLLSRGEAFGRDGAYITVRSGGDWYAARAPLRERFRVFVDELGVLRTDHWLSVRSRPALQLHYRLERLD</sequence>